<dbReference type="Proteomes" id="UP000682713">
    <property type="component" value="Unassembled WGS sequence"/>
</dbReference>
<dbReference type="AlphaFoldDB" id="A0A942TMC7"/>
<proteinExistence type="predicted"/>
<accession>A0A942TMC7</accession>
<dbReference type="PROSITE" id="PS51257">
    <property type="entry name" value="PROKAR_LIPOPROTEIN"/>
    <property type="match status" value="1"/>
</dbReference>
<keyword evidence="3" id="KW-1185">Reference proteome</keyword>
<protein>
    <submittedName>
        <fullName evidence="2">Uncharacterized protein</fullName>
    </submittedName>
</protein>
<evidence type="ECO:0000313" key="3">
    <source>
        <dbReference type="Proteomes" id="UP000682713"/>
    </source>
</evidence>
<name>A0A942TMC7_9BACI</name>
<gene>
    <name evidence="2" type="ORF">KHA93_10160</name>
</gene>
<evidence type="ECO:0000313" key="2">
    <source>
        <dbReference type="EMBL" id="MBS4200018.1"/>
    </source>
</evidence>
<keyword evidence="1" id="KW-0732">Signal</keyword>
<evidence type="ECO:0000256" key="1">
    <source>
        <dbReference type="SAM" id="SignalP"/>
    </source>
</evidence>
<sequence length="146" mass="16525">MVKNLLVFFVLIIVLSACQQDTSDNQTQEGEGRLHLNGKSENWVVEANITTKVLVTSRTNSVTVKPLDSKGEIDLKSSSLYEDDIEVEYFLEQFEAEGKEILTKGEAKLTFLFEGGVPYSDDESEYELTIKWIIDGKEKEEIIILN</sequence>
<organism evidence="2 3">
    <name type="scientific">Lederbergia citrisecunda</name>
    <dbReference type="NCBI Taxonomy" id="2833583"/>
    <lineage>
        <taxon>Bacteria</taxon>
        <taxon>Bacillati</taxon>
        <taxon>Bacillota</taxon>
        <taxon>Bacilli</taxon>
        <taxon>Bacillales</taxon>
        <taxon>Bacillaceae</taxon>
        <taxon>Lederbergia</taxon>
    </lineage>
</organism>
<feature type="signal peptide" evidence="1">
    <location>
        <begin position="1"/>
        <end position="19"/>
    </location>
</feature>
<comment type="caution">
    <text evidence="2">The sequence shown here is derived from an EMBL/GenBank/DDBJ whole genome shotgun (WGS) entry which is preliminary data.</text>
</comment>
<feature type="chain" id="PRO_5038821466" evidence="1">
    <location>
        <begin position="20"/>
        <end position="146"/>
    </location>
</feature>
<dbReference type="EMBL" id="JAGYPJ010000001">
    <property type="protein sequence ID" value="MBS4200018.1"/>
    <property type="molecule type" value="Genomic_DNA"/>
</dbReference>
<dbReference type="RefSeq" id="WP_213110639.1">
    <property type="nucleotide sequence ID" value="NZ_JAGYPJ010000001.1"/>
</dbReference>
<reference evidence="2 3" key="1">
    <citation type="submission" date="2021-05" db="EMBL/GenBank/DDBJ databases">
        <title>Novel Bacillus species.</title>
        <authorList>
            <person name="Liu G."/>
        </authorList>
    </citation>
    <scope>NUCLEOTIDE SEQUENCE [LARGE SCALE GENOMIC DNA]</scope>
    <source>
        <strain evidence="2 3">FJAT-49732</strain>
    </source>
</reference>